<organism evidence="3">
    <name type="scientific">Escherichia coli</name>
    <dbReference type="NCBI Taxonomy" id="562"/>
    <lineage>
        <taxon>Bacteria</taxon>
        <taxon>Pseudomonadati</taxon>
        <taxon>Pseudomonadota</taxon>
        <taxon>Gammaproteobacteria</taxon>
        <taxon>Enterobacterales</taxon>
        <taxon>Enterobacteriaceae</taxon>
        <taxon>Escherichia</taxon>
    </lineage>
</organism>
<dbReference type="EMBL" id="ROAL01000014">
    <property type="protein sequence ID" value="MIB61772.1"/>
    <property type="molecule type" value="Genomic_DNA"/>
</dbReference>
<keyword evidence="2" id="KW-0460">Magnesium</keyword>
<dbReference type="Proteomes" id="UP000271175">
    <property type="component" value="Unassembled WGS sequence"/>
</dbReference>
<accession>A0A0A8J8E1</accession>
<evidence type="ECO:0000313" key="5">
    <source>
        <dbReference type="Proteomes" id="UP000271175"/>
    </source>
</evidence>
<reference evidence="3" key="1">
    <citation type="journal article" date="2014" name="DNA Res.">
        <title>A complete view of the genetic diversity of the Escherichia coli O-antigen biosynthesis gene cluster.</title>
        <authorList>
            <person name="Iguchi A."/>
            <person name="Iyoda S."/>
            <person name="Kikuchi T."/>
            <person name="Ogura Y."/>
            <person name="Katsura K."/>
            <person name="Ohnishi M."/>
            <person name="Hayashi T."/>
            <person name="Thomson N.R."/>
        </authorList>
    </citation>
    <scope>NUCLEOTIDE SEQUENCE</scope>
    <source>
        <strain evidence="3">RVC1787</strain>
    </source>
</reference>
<reference evidence="4 5" key="2">
    <citation type="submission" date="2018-10" db="EMBL/GenBank/DDBJ databases">
        <authorList>
            <consortium name="NARMS: The National Antimicrobial Resistance Monitoring System"/>
        </authorList>
    </citation>
    <scope>NUCLEOTIDE SEQUENCE [LARGE SCALE GENOMIC DNA]</scope>
    <source>
        <strain evidence="4 5">CVM N17EC0276</strain>
    </source>
</reference>
<dbReference type="EMBL" id="AB972423">
    <property type="protein sequence ID" value="BAQ02283.1"/>
    <property type="molecule type" value="Genomic_DNA"/>
</dbReference>
<keyword evidence="1" id="KW-0479">Metal-binding</keyword>
<dbReference type="InterPro" id="IPR023214">
    <property type="entry name" value="HAD_sf"/>
</dbReference>
<dbReference type="NCBIfam" id="TIGR01689">
    <property type="entry name" value="EcbF-BcbF"/>
    <property type="match status" value="1"/>
</dbReference>
<evidence type="ECO:0000313" key="3">
    <source>
        <dbReference type="EMBL" id="BAQ02283.1"/>
    </source>
</evidence>
<dbReference type="SUPFAM" id="SSF56784">
    <property type="entry name" value="HAD-like"/>
    <property type="match status" value="1"/>
</dbReference>
<evidence type="ECO:0000313" key="4">
    <source>
        <dbReference type="EMBL" id="MIB61772.1"/>
    </source>
</evidence>
<dbReference type="InterPro" id="IPR010039">
    <property type="entry name" value="EcbF_BcbF"/>
</dbReference>
<dbReference type="InterPro" id="IPR036412">
    <property type="entry name" value="HAD-like_sf"/>
</dbReference>
<dbReference type="AlphaFoldDB" id="A0A0A8J8E1"/>
<evidence type="ECO:0000256" key="1">
    <source>
        <dbReference type="ARBA" id="ARBA00022723"/>
    </source>
</evidence>
<protein>
    <submittedName>
        <fullName evidence="4">Capsular biosynthesis protein</fullName>
    </submittedName>
    <submittedName>
        <fullName evidence="3">Putative phosphatase</fullName>
    </submittedName>
</protein>
<proteinExistence type="predicted"/>
<dbReference type="GO" id="GO:0046872">
    <property type="term" value="F:metal ion binding"/>
    <property type="evidence" value="ECO:0007669"/>
    <property type="project" value="UniProtKB-KW"/>
</dbReference>
<name>A0A0A8J8E1_ECOLX</name>
<evidence type="ECO:0000256" key="2">
    <source>
        <dbReference type="ARBA" id="ARBA00022842"/>
    </source>
</evidence>
<sequence>MQCSGSCKARGGSVFAYFYRVIKVIVMNKIIVDLDGTLTEEDTNDYTKVKPKLKVVKKLYEFKKMGFSIVIMTARNMRTFDGNIGKINIHTLPVIIDWLNENNIPYDEVIVGKPWCGNKGFYVDDRALRPSEFARLNLQEINELFDKDK</sequence>
<dbReference type="Gene3D" id="3.40.50.1000">
    <property type="entry name" value="HAD superfamily/HAD-like"/>
    <property type="match status" value="1"/>
</dbReference>
<gene>
    <name evidence="4" type="ORF">D9E49_15450</name>
</gene>